<organism evidence="5 6">
    <name type="scientific">Colwellia maritima</name>
    <dbReference type="NCBI Taxonomy" id="2912588"/>
    <lineage>
        <taxon>Bacteria</taxon>
        <taxon>Pseudomonadati</taxon>
        <taxon>Pseudomonadota</taxon>
        <taxon>Gammaproteobacteria</taxon>
        <taxon>Alteromonadales</taxon>
        <taxon>Colwelliaceae</taxon>
        <taxon>Colwellia</taxon>
    </lineage>
</organism>
<keyword evidence="6" id="KW-1185">Reference proteome</keyword>
<proteinExistence type="predicted"/>
<dbReference type="Pfam" id="PF24463">
    <property type="entry name" value="DUF7577"/>
    <property type="match status" value="1"/>
</dbReference>
<evidence type="ECO:0000256" key="3">
    <source>
        <dbReference type="ARBA" id="ARBA00022833"/>
    </source>
</evidence>
<dbReference type="PROSITE" id="PS01358">
    <property type="entry name" value="ZF_RANBP2_1"/>
    <property type="match status" value="1"/>
</dbReference>
<evidence type="ECO:0000313" key="5">
    <source>
        <dbReference type="EMBL" id="MCI2283525.1"/>
    </source>
</evidence>
<evidence type="ECO:0000256" key="1">
    <source>
        <dbReference type="ARBA" id="ARBA00022723"/>
    </source>
</evidence>
<accession>A0ABS9X014</accession>
<comment type="caution">
    <text evidence="5">The sequence shown here is derived from an EMBL/GenBank/DDBJ whole genome shotgun (WGS) entry which is preliminary data.</text>
</comment>
<name>A0ABS9X014_9GAMM</name>
<sequence length="101" mass="11421">MKMVYTNENHLITNNIKNLIEAQGINTFIKNEFSQGAVGEISVFDSWPEIWVFDDSDFEHANKIAKASHSGGSDVDWVCNNCSEKNDPSFEICWNCQSDNS</sequence>
<evidence type="ECO:0000256" key="2">
    <source>
        <dbReference type="ARBA" id="ARBA00022771"/>
    </source>
</evidence>
<dbReference type="InterPro" id="IPR018551">
    <property type="entry name" value="DUF2007"/>
</dbReference>
<dbReference type="Proteomes" id="UP001139646">
    <property type="component" value="Unassembled WGS sequence"/>
</dbReference>
<dbReference type="InterPro" id="IPR001876">
    <property type="entry name" value="Znf_RanBP2"/>
</dbReference>
<evidence type="ECO:0000313" key="6">
    <source>
        <dbReference type="Proteomes" id="UP001139646"/>
    </source>
</evidence>
<protein>
    <submittedName>
        <fullName evidence="5">DUF2007 domain-containing protein</fullName>
    </submittedName>
</protein>
<evidence type="ECO:0000259" key="4">
    <source>
        <dbReference type="PROSITE" id="PS01358"/>
    </source>
</evidence>
<gene>
    <name evidence="5" type="ORF">L3081_09140</name>
</gene>
<keyword evidence="3" id="KW-0862">Zinc</keyword>
<dbReference type="RefSeq" id="WP_242285065.1">
    <property type="nucleotide sequence ID" value="NZ_JAKKSL010000001.1"/>
</dbReference>
<dbReference type="InterPro" id="IPR055999">
    <property type="entry name" value="DUF7577"/>
</dbReference>
<dbReference type="EMBL" id="JAKKSL010000001">
    <property type="protein sequence ID" value="MCI2283525.1"/>
    <property type="molecule type" value="Genomic_DNA"/>
</dbReference>
<dbReference type="Pfam" id="PF09413">
    <property type="entry name" value="DUF2007"/>
    <property type="match status" value="1"/>
</dbReference>
<keyword evidence="2" id="KW-0863">Zinc-finger</keyword>
<feature type="domain" description="RanBP2-type" evidence="4">
    <location>
        <begin position="77"/>
        <end position="96"/>
    </location>
</feature>
<reference evidence="5" key="1">
    <citation type="submission" date="2022-01" db="EMBL/GenBank/DDBJ databases">
        <title>Colwellia maritima, isolated from seawater.</title>
        <authorList>
            <person name="Kristyanto S."/>
            <person name="Jung J."/>
            <person name="Jeon C.O."/>
        </authorList>
    </citation>
    <scope>NUCLEOTIDE SEQUENCE</scope>
    <source>
        <strain evidence="5">MSW7</strain>
    </source>
</reference>
<keyword evidence="1" id="KW-0479">Metal-binding</keyword>